<evidence type="ECO:0000313" key="2">
    <source>
        <dbReference type="EMBL" id="GKH80426.1"/>
    </source>
</evidence>
<accession>A0AA37P197</accession>
<dbReference type="KEGG" id="bdo:EL88_00015"/>
<evidence type="ECO:0000256" key="1">
    <source>
        <dbReference type="SAM" id="Phobius"/>
    </source>
</evidence>
<dbReference type="AlphaFoldDB" id="A0AA37P197"/>
<name>A0AA37P197_9BACT</name>
<feature type="transmembrane region" description="Helical" evidence="1">
    <location>
        <begin position="34"/>
        <end position="53"/>
    </location>
</feature>
<keyword evidence="1" id="KW-0472">Membrane</keyword>
<evidence type="ECO:0000313" key="3">
    <source>
        <dbReference type="Proteomes" id="UP001055104"/>
    </source>
</evidence>
<comment type="caution">
    <text evidence="2">The sequence shown here is derived from an EMBL/GenBank/DDBJ whole genome shotgun (WGS) entry which is preliminary data.</text>
</comment>
<keyword evidence="1" id="KW-0812">Transmembrane</keyword>
<protein>
    <submittedName>
        <fullName evidence="2">Uncharacterized protein</fullName>
    </submittedName>
</protein>
<keyword evidence="1" id="KW-1133">Transmembrane helix</keyword>
<sequence>MQGSDHSYGTGIKTSCIRQAEFDSGEWQTVSRGLGIYLHSILLIYSKILRIIWNGNVLMQKKLIRKIIEKMASYLCNYKCGKKQQFCTFDENVDRTDE</sequence>
<dbReference type="Proteomes" id="UP001055104">
    <property type="component" value="Unassembled WGS sequence"/>
</dbReference>
<organism evidence="2 3">
    <name type="scientific">Phocaeicola dorei</name>
    <dbReference type="NCBI Taxonomy" id="357276"/>
    <lineage>
        <taxon>Bacteria</taxon>
        <taxon>Pseudomonadati</taxon>
        <taxon>Bacteroidota</taxon>
        <taxon>Bacteroidia</taxon>
        <taxon>Bacteroidales</taxon>
        <taxon>Bacteroidaceae</taxon>
        <taxon>Phocaeicola</taxon>
    </lineage>
</organism>
<dbReference type="EMBL" id="BQOB01000001">
    <property type="protein sequence ID" value="GKH80426.1"/>
    <property type="molecule type" value="Genomic_DNA"/>
</dbReference>
<reference evidence="2" key="1">
    <citation type="submission" date="2022-01" db="EMBL/GenBank/DDBJ databases">
        <title>Novel bile acid biosynthetic pathways are enriched in the microbiome of centenarians.</title>
        <authorList>
            <person name="Sato Y."/>
            <person name="Atarashi K."/>
            <person name="Plichta R.D."/>
            <person name="Arai Y."/>
            <person name="Sasajima S."/>
            <person name="Kearney M.S."/>
            <person name="Suda W."/>
            <person name="Takeshita K."/>
            <person name="Sasaki T."/>
            <person name="Okamoto S."/>
            <person name="Skelly N.A."/>
            <person name="Okamura Y."/>
            <person name="Vlamakis H."/>
            <person name="Li Y."/>
            <person name="Tanoue T."/>
            <person name="Takei H."/>
            <person name="Nittono H."/>
            <person name="Narushima S."/>
            <person name="Irie J."/>
            <person name="Itoh H."/>
            <person name="Moriya K."/>
            <person name="Sugiura Y."/>
            <person name="Suematsu M."/>
            <person name="Moritoki N."/>
            <person name="Shibata S."/>
            <person name="Littman R.D."/>
            <person name="Fischbach A.M."/>
            <person name="Uwamino Y."/>
            <person name="Inoue T."/>
            <person name="Honda A."/>
            <person name="Hattori M."/>
            <person name="Murai T."/>
            <person name="Xavier J.R."/>
            <person name="Hirose N."/>
            <person name="Honda K."/>
        </authorList>
    </citation>
    <scope>NUCLEOTIDE SEQUENCE</scope>
    <source>
        <strain evidence="2">CE91-St7</strain>
    </source>
</reference>
<proteinExistence type="predicted"/>
<gene>
    <name evidence="2" type="ORF">CE91St7_13100</name>
</gene>